<dbReference type="SUPFAM" id="SSF50814">
    <property type="entry name" value="Lipocalins"/>
    <property type="match status" value="1"/>
</dbReference>
<evidence type="ECO:0000256" key="3">
    <source>
        <dbReference type="ARBA" id="ARBA00022729"/>
    </source>
</evidence>
<comment type="subcellular location">
    <subcellularLocation>
        <location evidence="1">Secreted</location>
    </subcellularLocation>
</comment>
<evidence type="ECO:0000256" key="2">
    <source>
        <dbReference type="ARBA" id="ARBA00022525"/>
    </source>
</evidence>
<comment type="similarity">
    <text evidence="4">Belongs to the calycin superfamily. Triabin family.</text>
</comment>
<reference evidence="6 7" key="1">
    <citation type="submission" date="2022-12" db="EMBL/GenBank/DDBJ databases">
        <title>Chromosome-level genome assembly of true bugs.</title>
        <authorList>
            <person name="Ma L."/>
            <person name="Li H."/>
        </authorList>
    </citation>
    <scope>NUCLEOTIDE SEQUENCE [LARGE SCALE GENOMIC DNA]</scope>
    <source>
        <strain evidence="6">Lab_2022b</strain>
    </source>
</reference>
<evidence type="ECO:0000256" key="5">
    <source>
        <dbReference type="SAM" id="SignalP"/>
    </source>
</evidence>
<gene>
    <name evidence="6" type="ORF">O3M35_010367</name>
</gene>
<sequence>MFRLTFLLVGLIAQSYAEPDLPECELSRYIQPIVNLNADAYFKGTWYQTHIYANEITDEMQVCVSIKPTITSSSSVSQFYTIMSPDVEEIYHGEGMLTPLSNRIGKYVVQFRDVNNEGKPMAEEYLSYYETIIDTDYENYSVVYNCGIKDSFVILNRRPNELKVHQKVEDVLKRLGRNLSDFIPINKNLDCPKN</sequence>
<dbReference type="Proteomes" id="UP001461498">
    <property type="component" value="Unassembled WGS sequence"/>
</dbReference>
<dbReference type="EMBL" id="JAPXFL010000007">
    <property type="protein sequence ID" value="KAK9503904.1"/>
    <property type="molecule type" value="Genomic_DNA"/>
</dbReference>
<evidence type="ECO:0000313" key="6">
    <source>
        <dbReference type="EMBL" id="KAK9503904.1"/>
    </source>
</evidence>
<protein>
    <recommendedName>
        <fullName evidence="8">Nitrophorin</fullName>
    </recommendedName>
</protein>
<comment type="caution">
    <text evidence="6">The sequence shown here is derived from an EMBL/GenBank/DDBJ whole genome shotgun (WGS) entry which is preliminary data.</text>
</comment>
<dbReference type="Pfam" id="PF03973">
    <property type="entry name" value="Triabin"/>
    <property type="match status" value="1"/>
</dbReference>
<dbReference type="InterPro" id="IPR012674">
    <property type="entry name" value="Calycin"/>
</dbReference>
<keyword evidence="3 5" id="KW-0732">Signal</keyword>
<dbReference type="GO" id="GO:0005576">
    <property type="term" value="C:extracellular region"/>
    <property type="evidence" value="ECO:0007669"/>
    <property type="project" value="UniProtKB-SubCell"/>
</dbReference>
<keyword evidence="2" id="KW-0964">Secreted</keyword>
<evidence type="ECO:0000256" key="4">
    <source>
        <dbReference type="ARBA" id="ARBA00034121"/>
    </source>
</evidence>
<proteinExistence type="inferred from homology"/>
<evidence type="ECO:0008006" key="8">
    <source>
        <dbReference type="Google" id="ProtNLM"/>
    </source>
</evidence>
<dbReference type="GO" id="GO:0030682">
    <property type="term" value="P:symbiont-mediated perturbation of host defenses"/>
    <property type="evidence" value="ECO:0007669"/>
    <property type="project" value="InterPro"/>
</dbReference>
<name>A0AAW1D5P8_9HEMI</name>
<dbReference type="AlphaFoldDB" id="A0AAW1D5P8"/>
<evidence type="ECO:0000313" key="7">
    <source>
        <dbReference type="Proteomes" id="UP001461498"/>
    </source>
</evidence>
<feature type="signal peptide" evidence="5">
    <location>
        <begin position="1"/>
        <end position="17"/>
    </location>
</feature>
<organism evidence="6 7">
    <name type="scientific">Rhynocoris fuscipes</name>
    <dbReference type="NCBI Taxonomy" id="488301"/>
    <lineage>
        <taxon>Eukaryota</taxon>
        <taxon>Metazoa</taxon>
        <taxon>Ecdysozoa</taxon>
        <taxon>Arthropoda</taxon>
        <taxon>Hexapoda</taxon>
        <taxon>Insecta</taxon>
        <taxon>Pterygota</taxon>
        <taxon>Neoptera</taxon>
        <taxon>Paraneoptera</taxon>
        <taxon>Hemiptera</taxon>
        <taxon>Heteroptera</taxon>
        <taxon>Panheteroptera</taxon>
        <taxon>Cimicomorpha</taxon>
        <taxon>Reduviidae</taxon>
        <taxon>Harpactorinae</taxon>
        <taxon>Harpactorini</taxon>
        <taxon>Rhynocoris</taxon>
    </lineage>
</organism>
<evidence type="ECO:0000256" key="1">
    <source>
        <dbReference type="ARBA" id="ARBA00004613"/>
    </source>
</evidence>
<dbReference type="InterPro" id="IPR005657">
    <property type="entry name" value="Triabi/Procalin"/>
</dbReference>
<accession>A0AAW1D5P8</accession>
<dbReference type="Gene3D" id="2.40.128.20">
    <property type="match status" value="1"/>
</dbReference>
<feature type="chain" id="PRO_5043452405" description="Nitrophorin" evidence="5">
    <location>
        <begin position="18"/>
        <end position="194"/>
    </location>
</feature>
<keyword evidence="7" id="KW-1185">Reference proteome</keyword>